<dbReference type="RefSeq" id="WP_200464735.1">
    <property type="nucleotide sequence ID" value="NZ_JAENRR010000017.1"/>
</dbReference>
<reference evidence="1 2" key="1">
    <citation type="submission" date="2021-01" db="EMBL/GenBank/DDBJ databases">
        <title>Carboxyliciviraga sp.nov., isolated from coastal sediments.</title>
        <authorList>
            <person name="Lu D."/>
            <person name="Zhang T."/>
        </authorList>
    </citation>
    <scope>NUCLEOTIDE SEQUENCE [LARGE SCALE GENOMIC DNA]</scope>
    <source>
        <strain evidence="1 2">N1Y132</strain>
    </source>
</reference>
<dbReference type="Proteomes" id="UP000605676">
    <property type="component" value="Unassembled WGS sequence"/>
</dbReference>
<evidence type="ECO:0000313" key="1">
    <source>
        <dbReference type="EMBL" id="MBK3517505.1"/>
    </source>
</evidence>
<dbReference type="InterPro" id="IPR011050">
    <property type="entry name" value="Pectin_lyase_fold/virulence"/>
</dbReference>
<comment type="caution">
    <text evidence="1">The sequence shown here is derived from an EMBL/GenBank/DDBJ whole genome shotgun (WGS) entry which is preliminary data.</text>
</comment>
<evidence type="ECO:0008006" key="3">
    <source>
        <dbReference type="Google" id="ProtNLM"/>
    </source>
</evidence>
<dbReference type="EMBL" id="JAENRR010000017">
    <property type="protein sequence ID" value="MBK3517505.1"/>
    <property type="molecule type" value="Genomic_DNA"/>
</dbReference>
<sequence length="422" mass="47221">MYGNALVNCQFTYLDGNAFEGRSNGLIIDNVLIYRTQQTTLGLDSRSMSINRPSVVRRVTIDDVGASVGIKGGGIASVYKLNNIMHFGGLQYDGASLQMGGRDKVIYRYNWPHDHPKRSCRFDARGYPTYANAFGEMSYNVAWNTPGGFAIKGDDHLLHNNLILGDGGFELFNMKQWASKNERTVVANNIVANLSAGFYDWEKVGTRKNNLTGKYEDVDDYWLKETLVEANHPTIIGKDMQVFDDGNTRGRKKSPLLAIQHNNYHNDPKAVLRDPDNLDFRLKEGTVLVNGGYELSSNDVPWKTIAFTGRYSSDAAPNIGPYGVEKEYYRIPGFQFPQASTPIPCDGTRNAKRDCDLMWLAGYGADKHIVYVGHSKTEVEQATSGGKKFEGNKNIYSFAEELEKGETIYWRVDALMGTHVIK</sequence>
<accession>A0ABS1HIR1</accession>
<keyword evidence="2" id="KW-1185">Reference proteome</keyword>
<dbReference type="SUPFAM" id="SSF51126">
    <property type="entry name" value="Pectin lyase-like"/>
    <property type="match status" value="1"/>
</dbReference>
<evidence type="ECO:0000313" key="2">
    <source>
        <dbReference type="Proteomes" id="UP000605676"/>
    </source>
</evidence>
<gene>
    <name evidence="1" type="ORF">JIV24_09170</name>
</gene>
<proteinExistence type="predicted"/>
<protein>
    <recommendedName>
        <fullName evidence="3">Right handed beta helix domain-containing protein</fullName>
    </recommendedName>
</protein>
<organism evidence="1 2">
    <name type="scientific">Carboxylicivirga marina</name>
    <dbReference type="NCBI Taxonomy" id="2800988"/>
    <lineage>
        <taxon>Bacteria</taxon>
        <taxon>Pseudomonadati</taxon>
        <taxon>Bacteroidota</taxon>
        <taxon>Bacteroidia</taxon>
        <taxon>Marinilabiliales</taxon>
        <taxon>Marinilabiliaceae</taxon>
        <taxon>Carboxylicivirga</taxon>
    </lineage>
</organism>
<name>A0ABS1HIR1_9BACT</name>